<proteinExistence type="predicted"/>
<reference evidence="1 2" key="1">
    <citation type="submission" date="2014-05" db="EMBL/GenBank/DDBJ databases">
        <title>ATOL: Assembling a taxonomically balanced genome-scale reconstruction of the evolutionary history of the Enterobacteriaceae.</title>
        <authorList>
            <person name="Plunkett G.III."/>
            <person name="Neeno-Eckwall E.C."/>
            <person name="Glasner J.D."/>
            <person name="Perna N.T."/>
        </authorList>
    </citation>
    <scope>NUCLEOTIDE SEQUENCE [LARGE SCALE GENOMIC DNA]</scope>
    <source>
        <strain evidence="1 2">ATCC 33301</strain>
    </source>
</reference>
<dbReference type="InterPro" id="IPR021067">
    <property type="entry name" value="Glycosyltransferase"/>
</dbReference>
<protein>
    <recommendedName>
        <fullName evidence="3">Glycosyltransferase</fullName>
    </recommendedName>
</protein>
<evidence type="ECO:0000313" key="1">
    <source>
        <dbReference type="EMBL" id="KFD17485.1"/>
    </source>
</evidence>
<dbReference type="AlphaFoldDB" id="A0A085JAI9"/>
<dbReference type="OrthoDB" id="8738370at2"/>
<dbReference type="InterPro" id="IPR029044">
    <property type="entry name" value="Nucleotide-diphossugar_trans"/>
</dbReference>
<dbReference type="PANTHER" id="PTHR34496:SF10">
    <property type="entry name" value="GLCNAC TRANSFERASE"/>
    <property type="match status" value="1"/>
</dbReference>
<keyword evidence="2" id="KW-1185">Reference proteome</keyword>
<name>A0A085JAI9_9GAMM</name>
<sequence length="450" mass="51307">MIFREKHMPPQPDIFVSIASYRDPELIPTLKDMTDNASSPQHLHIAVCWQDEGDFSVFSDAGLTVSRQSETQDTRFFCYNGASVTVIYRHYLTSEGACWARHLSETCYQDEPYFLQIDSHCRFIEGWDQQMISLLESLKKISALPVLSAYPPGYQPGDDEQKSKQTSVSRMIFREFTREGIPMVGSHVLTAPRPVRGSYLAGGFIFAPGRFVRDVPNDPQIFFAGEEIGMSVRAFTQGYDVYHPHIPLLWHYYKRAECSKIWQDHNDDARKQGAVSRAWWERDRVSKQRLATLLGLNNDAQEIAPPYGHGDQRTLRQFEYQTGLHLRLRAVQPAVSGDEKQAFFAVPPASDAEWLEAFTLWHHRTITLSPAEITGPGAGYEFIRLSVYDRDNRLLFTCRQPPASLTSPDEQSAVSLSIRFSTLPCCYPHRIRTCGWQSGVGWGELTETPW</sequence>
<dbReference type="SUPFAM" id="SSF53448">
    <property type="entry name" value="Nucleotide-diphospho-sugar transferases"/>
    <property type="match status" value="1"/>
</dbReference>
<evidence type="ECO:0008006" key="3">
    <source>
        <dbReference type="Google" id="ProtNLM"/>
    </source>
</evidence>
<dbReference type="PANTHER" id="PTHR34496">
    <property type="entry name" value="GLCNAC TRANSFERASE-RELATED"/>
    <property type="match status" value="1"/>
</dbReference>
<comment type="caution">
    <text evidence="1">The sequence shown here is derived from an EMBL/GenBank/DDBJ whole genome shotgun (WGS) entry which is preliminary data.</text>
</comment>
<dbReference type="Pfam" id="PF11397">
    <property type="entry name" value="GlcNAc"/>
    <property type="match status" value="2"/>
</dbReference>
<dbReference type="EMBL" id="JMPR01000047">
    <property type="protein sequence ID" value="KFD17485.1"/>
    <property type="molecule type" value="Genomic_DNA"/>
</dbReference>
<dbReference type="Proteomes" id="UP000028602">
    <property type="component" value="Unassembled WGS sequence"/>
</dbReference>
<accession>A0A085JAI9</accession>
<dbReference type="eggNOG" id="COG1216">
    <property type="taxonomic scope" value="Bacteria"/>
</dbReference>
<organism evidence="1 2">
    <name type="scientific">Tatumella ptyseos ATCC 33301</name>
    <dbReference type="NCBI Taxonomy" id="1005995"/>
    <lineage>
        <taxon>Bacteria</taxon>
        <taxon>Pseudomonadati</taxon>
        <taxon>Pseudomonadota</taxon>
        <taxon>Gammaproteobacteria</taxon>
        <taxon>Enterobacterales</taxon>
        <taxon>Erwiniaceae</taxon>
        <taxon>Tatumella</taxon>
    </lineage>
</organism>
<evidence type="ECO:0000313" key="2">
    <source>
        <dbReference type="Proteomes" id="UP000028602"/>
    </source>
</evidence>
<gene>
    <name evidence="1" type="ORF">GTPT_3090</name>
</gene>